<dbReference type="Proteomes" id="UP001515500">
    <property type="component" value="Chromosome 13"/>
</dbReference>
<gene>
    <name evidence="2" type="primary">LOC120274928</name>
</gene>
<dbReference type="InterPro" id="IPR052343">
    <property type="entry name" value="Retrotransposon-Effector_Assoc"/>
</dbReference>
<accession>A0AB40CGG3</accession>
<proteinExistence type="predicted"/>
<evidence type="ECO:0000313" key="2">
    <source>
        <dbReference type="RefSeq" id="XP_039137399.1"/>
    </source>
</evidence>
<sequence>MLELPFTHVEIKQAVFELNADKAPGPDGFPIFFFQKHWSLIQDDLFKFCSDFYDGTINFERVNWVHIALIAKTNTPTEVTDYRPISLINSTCKIISKILATRLNHKIDLLVDNSQSGFIKGRCIADNIIAAQEILINGSARGYIRCKRGLRQGDPLSPLLFALAADTLSAMFYHAINSKAALVFQSISLKGAYIPPILASNRSPPLREFSIATEIASPLLIWVSPFLVDDPEELTVYWMSVFKLPAWVIHEIDKIRRDFLWKGPDLGSKGIRLIAWKRICRPRSMGGWGILDLHEFNKALLGKWWWKFITTPNSCWSNIIRANYFNCDSPSILYSQPPRNKSFFWAGINAILPTFRACLIKTVGNDSESHLQEASEDIQKIKRSLSFLSSRSTDFSSELAPSPNQE</sequence>
<reference evidence="2" key="1">
    <citation type="submission" date="2025-08" db="UniProtKB">
        <authorList>
            <consortium name="RefSeq"/>
        </authorList>
    </citation>
    <scope>IDENTIFICATION</scope>
</reference>
<dbReference type="GeneID" id="120274928"/>
<evidence type="ECO:0000313" key="1">
    <source>
        <dbReference type="Proteomes" id="UP001515500"/>
    </source>
</evidence>
<dbReference type="PANTHER" id="PTHR46890:SF48">
    <property type="entry name" value="RNA-DIRECTED DNA POLYMERASE"/>
    <property type="match status" value="1"/>
</dbReference>
<dbReference type="RefSeq" id="XP_039137399.1">
    <property type="nucleotide sequence ID" value="XM_039281465.1"/>
</dbReference>
<dbReference type="PANTHER" id="PTHR46890">
    <property type="entry name" value="NON-LTR RETROLELEMENT REVERSE TRANSCRIPTASE-LIKE PROTEIN-RELATED"/>
    <property type="match status" value="1"/>
</dbReference>
<dbReference type="AlphaFoldDB" id="A0AB40CGG3"/>
<protein>
    <submittedName>
        <fullName evidence="2">Uncharacterized protein LOC120274928</fullName>
    </submittedName>
</protein>
<organism evidence="1 2">
    <name type="scientific">Dioscorea cayennensis subsp. rotundata</name>
    <name type="common">White Guinea yam</name>
    <name type="synonym">Dioscorea rotundata</name>
    <dbReference type="NCBI Taxonomy" id="55577"/>
    <lineage>
        <taxon>Eukaryota</taxon>
        <taxon>Viridiplantae</taxon>
        <taxon>Streptophyta</taxon>
        <taxon>Embryophyta</taxon>
        <taxon>Tracheophyta</taxon>
        <taxon>Spermatophyta</taxon>
        <taxon>Magnoliopsida</taxon>
        <taxon>Liliopsida</taxon>
        <taxon>Dioscoreales</taxon>
        <taxon>Dioscoreaceae</taxon>
        <taxon>Dioscorea</taxon>
    </lineage>
</organism>
<keyword evidence="1" id="KW-1185">Reference proteome</keyword>
<name>A0AB40CGG3_DIOCR</name>